<proteinExistence type="predicted"/>
<keyword evidence="1" id="KW-0472">Membrane</keyword>
<evidence type="ECO:0000313" key="2">
    <source>
        <dbReference type="EMBL" id="AWN20507.1"/>
    </source>
</evidence>
<evidence type="ECO:0000256" key="1">
    <source>
        <dbReference type="SAM" id="Phobius"/>
    </source>
</evidence>
<protein>
    <recommendedName>
        <fullName evidence="4">Serotype determinant, transmembrane protein</fullName>
    </recommendedName>
</protein>
<evidence type="ECO:0000313" key="3">
    <source>
        <dbReference type="Proteomes" id="UP000245369"/>
    </source>
</evidence>
<gene>
    <name evidence="2" type="ORF">DK182_03715</name>
</gene>
<feature type="transmembrane region" description="Helical" evidence="1">
    <location>
        <begin position="193"/>
        <end position="212"/>
    </location>
</feature>
<feature type="transmembrane region" description="Helical" evidence="1">
    <location>
        <begin position="324"/>
        <end position="345"/>
    </location>
</feature>
<dbReference type="InterPro" id="IPR045691">
    <property type="entry name" value="DUF6056"/>
</dbReference>
<keyword evidence="3" id="KW-1185">Reference proteome</keyword>
<keyword evidence="1" id="KW-0812">Transmembrane</keyword>
<feature type="transmembrane region" description="Helical" evidence="1">
    <location>
        <begin position="124"/>
        <end position="145"/>
    </location>
</feature>
<evidence type="ECO:0008006" key="4">
    <source>
        <dbReference type="Google" id="ProtNLM"/>
    </source>
</evidence>
<name>A0ABM6W4Q7_9STRE</name>
<organism evidence="2 3">
    <name type="scientific">Streptococcus sobrinus</name>
    <dbReference type="NCBI Taxonomy" id="1310"/>
    <lineage>
        <taxon>Bacteria</taxon>
        <taxon>Bacillati</taxon>
        <taxon>Bacillota</taxon>
        <taxon>Bacilli</taxon>
        <taxon>Lactobacillales</taxon>
        <taxon>Streptococcaceae</taxon>
        <taxon>Streptococcus</taxon>
    </lineage>
</organism>
<dbReference type="Pfam" id="PF19528">
    <property type="entry name" value="DUF6056"/>
    <property type="match status" value="1"/>
</dbReference>
<keyword evidence="1" id="KW-1133">Transmembrane helix</keyword>
<dbReference type="RefSeq" id="WP_002960788.1">
    <property type="nucleotide sequence ID" value="NZ_CP029490.1"/>
</dbReference>
<feature type="transmembrane region" description="Helical" evidence="1">
    <location>
        <begin position="69"/>
        <end position="88"/>
    </location>
</feature>
<dbReference type="EMBL" id="CP029490">
    <property type="protein sequence ID" value="AWN20507.1"/>
    <property type="molecule type" value="Genomic_DNA"/>
</dbReference>
<dbReference type="Proteomes" id="UP000245369">
    <property type="component" value="Chromosome"/>
</dbReference>
<sequence length="410" mass="47028">MKKYYLPIYYALISFLFTLQSIVYINDVGDQLSFAKMAQHYGFFEFALYRYQTWSSRLLIESLTMFMSAHYLVFDITMFIAVVCFFYCFNGIFLKNDKYWGLRFITPALFLLIFPSIFFTSAGLIATATNYLFPLVAFVIGWYCLEKKGLAWLVLSFPFLILACMQEQFTIFALITFSFYLLKDWFKKKKVNYNYLVGTVLAFIGTVSAMVAPGSAHRNLVETKTWYPGFDKLSLVVKVAKGYMETNRVLFVTSELTIIYLLLITILVLSLLKRHYLASFLSGSVLYTVLSNRLGSTSILTAVQRVIDFQNQQPITKFSFKANLYPITIYAVLLLVITIAIFILFEDKWQATSAIVILAVGYAARMSVSLSPTIYASGLRTFTPLIFSGLIVVIMIYREFIDKIGNRLFQ</sequence>
<accession>A0ABM6W4Q7</accession>
<feature type="transmembrane region" description="Helical" evidence="1">
    <location>
        <begin position="249"/>
        <end position="272"/>
    </location>
</feature>
<feature type="transmembrane region" description="Helical" evidence="1">
    <location>
        <begin position="152"/>
        <end position="181"/>
    </location>
</feature>
<feature type="transmembrane region" description="Helical" evidence="1">
    <location>
        <begin position="7"/>
        <end position="25"/>
    </location>
</feature>
<feature type="transmembrane region" description="Helical" evidence="1">
    <location>
        <begin position="100"/>
        <end position="118"/>
    </location>
</feature>
<reference evidence="2 3" key="1">
    <citation type="submission" date="2018-05" db="EMBL/GenBank/DDBJ databases">
        <title>Complete genome sequences of Streptococcus sobrinus.</title>
        <authorList>
            <person name="Sales M."/>
            <person name="Jensen P.A."/>
        </authorList>
    </citation>
    <scope>NUCLEOTIDE SEQUENCE [LARGE SCALE GENOMIC DNA]</scope>
    <source>
        <strain evidence="2 3">SL1</strain>
    </source>
</reference>
<feature type="transmembrane region" description="Helical" evidence="1">
    <location>
        <begin position="382"/>
        <end position="401"/>
    </location>
</feature>
<dbReference type="GeneID" id="93923623"/>
<feature type="transmembrane region" description="Helical" evidence="1">
    <location>
        <begin position="351"/>
        <end position="370"/>
    </location>
</feature>